<evidence type="ECO:0000313" key="1">
    <source>
        <dbReference type="EMBL" id="BDI05593.1"/>
    </source>
</evidence>
<reference evidence="1" key="1">
    <citation type="submission" date="2022-04" db="EMBL/GenBank/DDBJ databases">
        <title>Whole genome sequence of Sphaerotilus sp. FB-5.</title>
        <authorList>
            <person name="Takeda M."/>
            <person name="Narihara S."/>
            <person name="Akimoto M."/>
            <person name="Akimoto R."/>
            <person name="Nishiyashiki S."/>
            <person name="Murakami T."/>
        </authorList>
    </citation>
    <scope>NUCLEOTIDE SEQUENCE</scope>
    <source>
        <strain evidence="1">FB-5</strain>
    </source>
</reference>
<dbReference type="EMBL" id="AP025730">
    <property type="protein sequence ID" value="BDI05593.1"/>
    <property type="molecule type" value="Genomic_DNA"/>
</dbReference>
<accession>A0ABM7YMB1</accession>
<evidence type="ECO:0000313" key="2">
    <source>
        <dbReference type="Proteomes" id="UP001057498"/>
    </source>
</evidence>
<keyword evidence="2" id="KW-1185">Reference proteome</keyword>
<name>A0ABM7YMB1_9BURK</name>
<organism evidence="1 2">
    <name type="scientific">Sphaerotilus microaerophilus</name>
    <dbReference type="NCBI Taxonomy" id="2914710"/>
    <lineage>
        <taxon>Bacteria</taxon>
        <taxon>Pseudomonadati</taxon>
        <taxon>Pseudomonadota</taxon>
        <taxon>Betaproteobacteria</taxon>
        <taxon>Burkholderiales</taxon>
        <taxon>Sphaerotilaceae</taxon>
        <taxon>Sphaerotilus</taxon>
    </lineage>
</organism>
<gene>
    <name evidence="1" type="ORF">CATMQ487_25630</name>
</gene>
<proteinExistence type="predicted"/>
<dbReference type="RefSeq" id="WP_251973607.1">
    <property type="nucleotide sequence ID" value="NZ_AP025730.1"/>
</dbReference>
<dbReference type="Proteomes" id="UP001057498">
    <property type="component" value="Chromosome"/>
</dbReference>
<sequence>MATRVLFTGRVDHRFAWLGNDAEDQVDILQELISQIDLATSTIEVSSMTFNFSDDGTAGSAKVKVIGLTQGHFS</sequence>
<protein>
    <submittedName>
        <fullName evidence="1">Uncharacterized protein</fullName>
    </submittedName>
</protein>